<reference evidence="1 2" key="1">
    <citation type="submission" date="2019-06" db="EMBL/GenBank/DDBJ databases">
        <title>Genome Sequence of the Brown Rot Fungal Pathogen Monilinia fructicola.</title>
        <authorList>
            <person name="De Miccolis Angelini R.M."/>
            <person name="Landi L."/>
            <person name="Abate D."/>
            <person name="Pollastro S."/>
            <person name="Romanazzi G."/>
            <person name="Faretra F."/>
        </authorList>
    </citation>
    <scope>NUCLEOTIDE SEQUENCE [LARGE SCALE GENOMIC DNA]</scope>
    <source>
        <strain evidence="1 2">Mfrc123</strain>
    </source>
</reference>
<proteinExistence type="predicted"/>
<accession>A0A5M9J4J1</accession>
<evidence type="ECO:0000313" key="1">
    <source>
        <dbReference type="EMBL" id="KAA8564144.1"/>
    </source>
</evidence>
<organism evidence="1 2">
    <name type="scientific">Monilinia fructicola</name>
    <name type="common">Brown rot fungus</name>
    <name type="synonym">Ciboria fructicola</name>
    <dbReference type="NCBI Taxonomy" id="38448"/>
    <lineage>
        <taxon>Eukaryota</taxon>
        <taxon>Fungi</taxon>
        <taxon>Dikarya</taxon>
        <taxon>Ascomycota</taxon>
        <taxon>Pezizomycotina</taxon>
        <taxon>Leotiomycetes</taxon>
        <taxon>Helotiales</taxon>
        <taxon>Sclerotiniaceae</taxon>
        <taxon>Monilinia</taxon>
    </lineage>
</organism>
<dbReference type="AlphaFoldDB" id="A0A5M9J4J1"/>
<keyword evidence="2" id="KW-1185">Reference proteome</keyword>
<protein>
    <submittedName>
        <fullName evidence="1">Uncharacterized protein</fullName>
    </submittedName>
</protein>
<gene>
    <name evidence="1" type="ORF">EYC84_012121</name>
</gene>
<dbReference type="EMBL" id="VICG01000016">
    <property type="protein sequence ID" value="KAA8564144.1"/>
    <property type="molecule type" value="Genomic_DNA"/>
</dbReference>
<evidence type="ECO:0000313" key="2">
    <source>
        <dbReference type="Proteomes" id="UP000322873"/>
    </source>
</evidence>
<comment type="caution">
    <text evidence="1">The sequence shown here is derived from an EMBL/GenBank/DDBJ whole genome shotgun (WGS) entry which is preliminary data.</text>
</comment>
<sequence>MTKFRPPYDFKICELSNIFHCFKHNKLSSAYQHVSCFVIIIDFVNWRGLHKRVHLSSLPQEGQCIYRWERYWTDVKVI</sequence>
<name>A0A5M9J4J1_MONFR</name>
<dbReference type="Proteomes" id="UP000322873">
    <property type="component" value="Unassembled WGS sequence"/>
</dbReference>